<dbReference type="Proteomes" id="UP001213039">
    <property type="component" value="Chromosome"/>
</dbReference>
<evidence type="ECO:0000313" key="1">
    <source>
        <dbReference type="EMBL" id="WBP84294.1"/>
    </source>
</evidence>
<keyword evidence="1" id="KW-0255">Endonuclease</keyword>
<dbReference type="EMBL" id="CP114370">
    <property type="protein sequence ID" value="WBP84294.1"/>
    <property type="molecule type" value="Genomic_DNA"/>
</dbReference>
<protein>
    <submittedName>
        <fullName evidence="1">Type I restriction endonuclease subunit R</fullName>
    </submittedName>
</protein>
<proteinExistence type="predicted"/>
<sequence length="1011" mass="118656">MERKEIKYDHSPIIEFENGIILAKFQAHEQLESGYQSEKELEEKLIKDLVSQGYERLHAKNIDDLMINLRTKIERLNKVKFNNNEWERYVTEYIDKSGDGILEKTEKVQEDNQYEFKFDDGTIKNIIIIDKKNLINNSLQVVNQIEAEDQVKNRYDVTILVNGLPLVHIELKRRGAKIEEAFNQIHRYNKETFRSEHSLYKFVQIFVISNGSQTRYFSNTTNKSKMNFEFTSVWADSRNNLIYDLEDFTSTFFQKRVILEILTKYCVYSKDTQTLLVMRPYQIAATERILWKIKSSHDSKQKDLKHKGGYIWHTTGSGKTLTSFKTAKLATELDFIDKVFFVVDRKDLDYQTMREFKKFDEDSVSGSKSSNDLKRVIETTSNKIIVTTIQKFNKFIKENKGHPVYKQQCVIIFDECHRSQFGEAQKNIRSSFKNYYQFGFTGTPIVAEVAYGEETTASVFGQALHKYVITDAIRDNKVLKFKVDYLNVVPKYKNEESDEESLGPNIERNPEALLHKERISEITKKILDIFDEKTHRNVFQNIEEKRKSGFNAMFAVESIDAAKLYYAEFKKQISKLPENKQIRVATIFSFNPNEEQKYEGEILEEEFEIPANETDARTFLSEVVLKDYNKYFKSDFSIEKGGFEDYYKDLSKQVKDKKIDLLIVVGMFLTGFDAPWLNTLFVDKNLKYHGLIQAFSRTNRILGKSKAFGNIVCFRDLIANTQRAIEIFGDENSANIILEKSYNDYISGFEDPITQKRYKGFVEISEELNEKFSNLSEIKLEKDKLEFVKLFGQFLVLQNKLRNYFEFKSFDQILTPRQIQDMKAFYLDFKNQFKNEERSRQQEEQGFAFDEVVFYIDLLRTDEINLDYILGLIYDENRVKNLSIDEIKRMIRSSIGLRAKEELIIDFIEKEIDLKNIKSKEEVITKFYEYAQNIGEKAIQSMINEMKLDPTKSQEVIKAWIVNGNVETLGIDFNEILPKVSRIGGKRKMIKDKVIEKANQLVEIFNGIFYK</sequence>
<reference evidence="1" key="1">
    <citation type="submission" date="2022-12" db="EMBL/GenBank/DDBJ databases">
        <authorList>
            <consortium name="Asia Pacific Centre for Animal Health"/>
            <person name="Klose S.M."/>
            <person name="Legione A.R."/>
            <person name="Monotti I."/>
            <person name="Bushell R."/>
            <person name="Marenda M.S."/>
            <person name="Sugiyama T."/>
            <person name="Browning G.F."/>
            <person name="Vaz P.K."/>
        </authorList>
    </citation>
    <scope>NUCLEOTIDE SEQUENCE</scope>
    <source>
        <strain evidence="1">Felid995</strain>
    </source>
</reference>
<name>A0ACD4PHZ0_9BACT</name>
<gene>
    <name evidence="1" type="ORF">Me_995_000273</name>
</gene>
<evidence type="ECO:0000313" key="2">
    <source>
        <dbReference type="Proteomes" id="UP001213039"/>
    </source>
</evidence>
<keyword evidence="1" id="KW-0378">Hydrolase</keyword>
<accession>A0ACD4PHZ0</accession>
<keyword evidence="1" id="KW-0540">Nuclease</keyword>
<keyword evidence="2" id="KW-1185">Reference proteome</keyword>
<organism evidence="1 2">
    <name type="scientific">Mycoplasmopsis edwardii</name>
    <dbReference type="NCBI Taxonomy" id="53558"/>
    <lineage>
        <taxon>Bacteria</taxon>
        <taxon>Bacillati</taxon>
        <taxon>Mycoplasmatota</taxon>
        <taxon>Mycoplasmoidales</taxon>
        <taxon>Metamycoplasmataceae</taxon>
        <taxon>Mycoplasmopsis</taxon>
    </lineage>
</organism>